<feature type="domain" description="Ketosynthase family 3 (KS3)" evidence="13">
    <location>
        <begin position="33"/>
        <end position="459"/>
    </location>
</feature>
<accession>A0A401QVZ1</accession>
<dbReference type="RefSeq" id="WP_020930656.1">
    <property type="nucleotide sequence ID" value="NZ_CP104098.1"/>
</dbReference>
<feature type="domain" description="Carrier" evidence="12">
    <location>
        <begin position="4902"/>
        <end position="4977"/>
    </location>
</feature>
<dbReference type="InterPro" id="IPR016039">
    <property type="entry name" value="Thiolase-like"/>
</dbReference>
<dbReference type="GO" id="GO:0004315">
    <property type="term" value="F:3-oxoacyl-[acyl-carrier-protein] synthase activity"/>
    <property type="evidence" value="ECO:0007669"/>
    <property type="project" value="InterPro"/>
</dbReference>
<evidence type="ECO:0000256" key="6">
    <source>
        <dbReference type="ARBA" id="ARBA00023194"/>
    </source>
</evidence>
<keyword evidence="5" id="KW-0808">Transferase</keyword>
<dbReference type="InterPro" id="IPR009081">
    <property type="entry name" value="PP-bd_ACP"/>
</dbReference>
<evidence type="ECO:0000256" key="11">
    <source>
        <dbReference type="SAM" id="MobiDB-lite"/>
    </source>
</evidence>
<dbReference type="InterPro" id="IPR057326">
    <property type="entry name" value="KR_dom"/>
</dbReference>
<dbReference type="Pfam" id="PF14765">
    <property type="entry name" value="PS-DH"/>
    <property type="match status" value="3"/>
</dbReference>
<feature type="domain" description="Ketosynthase family 3 (KS3)" evidence="13">
    <location>
        <begin position="4996"/>
        <end position="5418"/>
    </location>
</feature>
<dbReference type="Pfam" id="PF08990">
    <property type="entry name" value="Docking"/>
    <property type="match status" value="1"/>
</dbReference>
<dbReference type="Gene3D" id="3.30.70.3290">
    <property type="match status" value="4"/>
</dbReference>
<dbReference type="Pfam" id="PF21089">
    <property type="entry name" value="PKS_DH_N"/>
    <property type="match status" value="3"/>
</dbReference>
<evidence type="ECO:0000256" key="10">
    <source>
        <dbReference type="SAM" id="Coils"/>
    </source>
</evidence>
<organism evidence="15 16">
    <name type="scientific">Streptomyces noursei</name>
    <name type="common">Streptomyces albulus</name>
    <dbReference type="NCBI Taxonomy" id="1971"/>
    <lineage>
        <taxon>Bacteria</taxon>
        <taxon>Bacillati</taxon>
        <taxon>Actinomycetota</taxon>
        <taxon>Actinomycetes</taxon>
        <taxon>Kitasatosporales</taxon>
        <taxon>Streptomycetaceae</taxon>
        <taxon>Streptomyces</taxon>
    </lineage>
</organism>
<dbReference type="CDD" id="cd00833">
    <property type="entry name" value="PKS"/>
    <property type="match status" value="4"/>
</dbReference>
<dbReference type="InterPro" id="IPR036736">
    <property type="entry name" value="ACP-like_sf"/>
</dbReference>
<dbReference type="SUPFAM" id="SSF101173">
    <property type="entry name" value="Docking domain B of the erythromycin polyketide synthase (DEBS)"/>
    <property type="match status" value="1"/>
</dbReference>
<dbReference type="Pfam" id="PF08659">
    <property type="entry name" value="KR"/>
    <property type="match status" value="4"/>
</dbReference>
<dbReference type="Gene3D" id="3.40.50.720">
    <property type="entry name" value="NAD(P)-binding Rossmann-like Domain"/>
    <property type="match status" value="4"/>
</dbReference>
<evidence type="ECO:0000256" key="3">
    <source>
        <dbReference type="ARBA" id="ARBA00022450"/>
    </source>
</evidence>
<feature type="domain" description="Ketosynthase family 3 (KS3)" evidence="13">
    <location>
        <begin position="1577"/>
        <end position="2003"/>
    </location>
</feature>
<proteinExistence type="predicted"/>
<dbReference type="FunFam" id="3.40.366.10:FF:000002">
    <property type="entry name" value="Probable polyketide synthase 2"/>
    <property type="match status" value="3"/>
</dbReference>
<feature type="region of interest" description="N-terminal hotdog fold" evidence="9">
    <location>
        <begin position="4191"/>
        <end position="4313"/>
    </location>
</feature>
<comment type="cofactor">
    <cofactor evidence="1">
        <name>pantetheine 4'-phosphate</name>
        <dbReference type="ChEBI" id="CHEBI:47942"/>
    </cofactor>
</comment>
<feature type="domain" description="Ketosynthase family 3 (KS3)" evidence="13">
    <location>
        <begin position="3300"/>
        <end position="3724"/>
    </location>
</feature>
<dbReference type="GO" id="GO:0004312">
    <property type="term" value="F:fatty acid synthase activity"/>
    <property type="evidence" value="ECO:0007669"/>
    <property type="project" value="TreeGrafter"/>
</dbReference>
<feature type="active site" description="Proton donor; for dehydratase activity" evidence="9">
    <location>
        <position position="6085"/>
    </location>
</feature>
<protein>
    <submittedName>
        <fullName evidence="15">Polyketide synthase</fullName>
    </submittedName>
</protein>
<dbReference type="InterPro" id="IPR014043">
    <property type="entry name" value="Acyl_transferase_dom"/>
</dbReference>
<evidence type="ECO:0000256" key="4">
    <source>
        <dbReference type="ARBA" id="ARBA00022553"/>
    </source>
</evidence>
<feature type="active site" description="Proton donor; for dehydratase activity" evidence="9">
    <location>
        <position position="4384"/>
    </location>
</feature>
<dbReference type="SMART" id="SM00822">
    <property type="entry name" value="PKS_KR"/>
    <property type="match status" value="4"/>
</dbReference>
<evidence type="ECO:0000256" key="8">
    <source>
        <dbReference type="ARBA" id="ARBA00023315"/>
    </source>
</evidence>
<dbReference type="InterPro" id="IPR049900">
    <property type="entry name" value="PKS_mFAS_DH"/>
</dbReference>
<feature type="domain" description="Carrier" evidence="12">
    <location>
        <begin position="3204"/>
        <end position="3279"/>
    </location>
</feature>
<dbReference type="SUPFAM" id="SSF52151">
    <property type="entry name" value="FabD/lysophospholipase-like"/>
    <property type="match status" value="4"/>
</dbReference>
<dbReference type="InterPro" id="IPR042104">
    <property type="entry name" value="PKS_dehydratase_sf"/>
</dbReference>
<dbReference type="InterPro" id="IPR014030">
    <property type="entry name" value="Ketoacyl_synth_N"/>
</dbReference>
<dbReference type="SUPFAM" id="SSF51735">
    <property type="entry name" value="NAD(P)-binding Rossmann-fold domains"/>
    <property type="match status" value="8"/>
</dbReference>
<keyword evidence="7" id="KW-0511">Multifunctional enzyme</keyword>
<dbReference type="InterPro" id="IPR016035">
    <property type="entry name" value="Acyl_Trfase/lysoPLipase"/>
</dbReference>
<dbReference type="Pfam" id="PF16197">
    <property type="entry name" value="KAsynt_C_assoc"/>
    <property type="match status" value="4"/>
</dbReference>
<feature type="active site" description="Proton acceptor; for dehydratase activity" evidence="9">
    <location>
        <position position="2498"/>
    </location>
</feature>
<dbReference type="SMART" id="SM00827">
    <property type="entry name" value="PKS_AT"/>
    <property type="match status" value="4"/>
</dbReference>
<evidence type="ECO:0000256" key="9">
    <source>
        <dbReference type="PROSITE-ProRule" id="PRU01363"/>
    </source>
</evidence>
<dbReference type="SMART" id="SM00823">
    <property type="entry name" value="PKS_PP"/>
    <property type="match status" value="4"/>
</dbReference>
<feature type="region of interest" description="C-terminal hotdog fold" evidence="9">
    <location>
        <begin position="2606"/>
        <end position="2741"/>
    </location>
</feature>
<keyword evidence="3" id="KW-0596">Phosphopantetheine</keyword>
<dbReference type="Gene3D" id="3.40.47.10">
    <property type="match status" value="4"/>
</dbReference>
<dbReference type="Pfam" id="PF22953">
    <property type="entry name" value="SpnB_Rossmann"/>
    <property type="match status" value="3"/>
</dbReference>
<dbReference type="InterPro" id="IPR001227">
    <property type="entry name" value="Ac_transferase_dom_sf"/>
</dbReference>
<dbReference type="PROSITE" id="PS52004">
    <property type="entry name" value="KS3_2"/>
    <property type="match status" value="4"/>
</dbReference>
<dbReference type="Pfam" id="PF18369">
    <property type="entry name" value="PKS_DE"/>
    <property type="match status" value="1"/>
</dbReference>
<dbReference type="Pfam" id="PF02801">
    <property type="entry name" value="Ketoacyl-synt_C"/>
    <property type="match status" value="4"/>
</dbReference>
<evidence type="ECO:0000256" key="2">
    <source>
        <dbReference type="ARBA" id="ARBA00004792"/>
    </source>
</evidence>
<feature type="domain" description="Carrier" evidence="12">
    <location>
        <begin position="6623"/>
        <end position="6698"/>
    </location>
</feature>
<dbReference type="InterPro" id="IPR013968">
    <property type="entry name" value="PKS_KR"/>
</dbReference>
<feature type="region of interest" description="N-terminal hotdog fold" evidence="9">
    <location>
        <begin position="5891"/>
        <end position="6013"/>
    </location>
</feature>
<dbReference type="FunFam" id="1.10.1200.10:FF:000007">
    <property type="entry name" value="Probable polyketide synthase pks17"/>
    <property type="match status" value="4"/>
</dbReference>
<dbReference type="SUPFAM" id="SSF53901">
    <property type="entry name" value="Thiolase-like"/>
    <property type="match status" value="4"/>
</dbReference>
<feature type="coiled-coil region" evidence="10">
    <location>
        <begin position="4"/>
        <end position="31"/>
    </location>
</feature>
<dbReference type="GO" id="GO:0033068">
    <property type="term" value="P:macrolide biosynthetic process"/>
    <property type="evidence" value="ECO:0007669"/>
    <property type="project" value="UniProtKB-ARBA"/>
</dbReference>
<dbReference type="FunFam" id="3.40.47.10:FF:000019">
    <property type="entry name" value="Polyketide synthase type I"/>
    <property type="match status" value="4"/>
</dbReference>
<dbReference type="SUPFAM" id="SSF47336">
    <property type="entry name" value="ACP-like"/>
    <property type="match status" value="4"/>
</dbReference>
<dbReference type="EMBL" id="BHXC01000006">
    <property type="protein sequence ID" value="GCB89530.1"/>
    <property type="molecule type" value="Genomic_DNA"/>
</dbReference>
<dbReference type="InterPro" id="IPR032821">
    <property type="entry name" value="PKS_assoc"/>
</dbReference>
<dbReference type="GO" id="GO:0006633">
    <property type="term" value="P:fatty acid biosynthetic process"/>
    <property type="evidence" value="ECO:0007669"/>
    <property type="project" value="InterPro"/>
</dbReference>
<dbReference type="SMART" id="SM01294">
    <property type="entry name" value="PKS_PP_betabranch"/>
    <property type="match status" value="4"/>
</dbReference>
<dbReference type="InterPro" id="IPR015083">
    <property type="entry name" value="NorB/c/GfsB-D-like_docking"/>
</dbReference>
<dbReference type="PANTHER" id="PTHR43775:SF51">
    <property type="entry name" value="INACTIVE PHENOLPHTHIOCEROL SYNTHESIS POLYKETIDE SYNTHASE TYPE I PKS1-RELATED"/>
    <property type="match status" value="1"/>
</dbReference>
<dbReference type="Pfam" id="PF00550">
    <property type="entry name" value="PP-binding"/>
    <property type="match status" value="4"/>
</dbReference>
<dbReference type="SMART" id="SM00826">
    <property type="entry name" value="PKS_DH"/>
    <property type="match status" value="3"/>
</dbReference>
<dbReference type="Proteomes" id="UP000288351">
    <property type="component" value="Unassembled WGS sequence"/>
</dbReference>
<dbReference type="InterPro" id="IPR020841">
    <property type="entry name" value="PKS_Beta-ketoAc_synthase_dom"/>
</dbReference>
<dbReference type="CDD" id="cd08952">
    <property type="entry name" value="KR_1_SDR_x"/>
    <property type="match status" value="1"/>
</dbReference>
<dbReference type="Pfam" id="PF00109">
    <property type="entry name" value="ketoacyl-synt"/>
    <property type="match status" value="4"/>
</dbReference>
<dbReference type="PANTHER" id="PTHR43775">
    <property type="entry name" value="FATTY ACID SYNTHASE"/>
    <property type="match status" value="1"/>
</dbReference>
<feature type="region of interest" description="C-terminal hotdog fold" evidence="9">
    <location>
        <begin position="4325"/>
        <end position="4457"/>
    </location>
</feature>
<dbReference type="Gene3D" id="3.10.129.110">
    <property type="entry name" value="Polyketide synthase dehydratase"/>
    <property type="match status" value="3"/>
</dbReference>
<evidence type="ECO:0000259" key="12">
    <source>
        <dbReference type="PROSITE" id="PS50075"/>
    </source>
</evidence>
<dbReference type="InterPro" id="IPR016036">
    <property type="entry name" value="Malonyl_transacylase_ACP-bd"/>
</dbReference>
<sequence>MSNEAKLREYLKRAIADLQETRQQLDETEQKQREPIAIVSMACRFPGGVRSPQELWELLHGGVDAMGAFPGNRGWDLDGLHDPDPERQDTTYAHEGGFLYDAGEFDPGFFGISPREALAMDPQQRLLLETAWEAVESAGIAPQSLAGSHTGVFVGTNHAGYDADSSQRTEETGGHLLTGNLISVASGRISYVLGLEGPALTVDTACSSSLVALHLAAQSLRRDECNLALVGGATIMSTPQMFVDLARQRGLAANSRCKPFAAAADGTAWGEGVGLLVAERLSDAVRNGHPVLAVLRGSAVNQDGASNGLTAPNGPSQQRVIRQALADSGLGSADIDAVEAHGTGTRLGDPIEAQALLATYGQQRPADRPVLIGSMKSNIGHTQSAAGIAGVIKMVLAMQHGVLPQTLHMDAPTPHADWSEGNAKLLAEPEPWPTLDRPRRAAVSSFGISGTNAHVVLEQAPEPEAVPERASEPAPAPAARPGVLPWILSARTGEALRAQAAQLGRHVRARATLEPADVAHSLVTTRSLMEHRAAVVAGDRDAFLRGLDALAEGRTAAGLVTGVAAQAPAAFLFTGQGPQRAGMGRELHAAYPVFAAAFDAVCAACDPYLERPLRDIVFAEEGTEEAALLDRTDYTQPALFAFATALFRLVESWGVTPQFVAGHSVGELTAAHVSGILSLQDAAKLVAARGALMATLPPGGAMVAVQATEEEIWASLAGKEDRATIAAVNGPQAQVIAGDEDVVADVAAHWEGQGRRVKRIKVRVAGHCPRMDSILEDFRSVAATLEYHAPRIPVVSTVTGELAVDDDLRTPDYWVREIREGVRFCNTVRTLEAEGVTSFVELAPTSVLTTMVQDSLTTLERPLLLSLLRSGHPEAQSLSEGVAALSAHGVPVDFTALLGPLDAHRVELPTYAFQRRWFWLDAADEATGGPDAAADATEAGEAGFWEAVEREDLEGLSAVLAIDGSTVDSLGSLLPTLSAWRRQRRTQAVADGWSYRAGWTPVTARTGFTATGNWLVALPDSVTDDPWTARLLDALRAQGLHTEVLVLSGTEDPSEPLAWPDGPIDGVLSLLALDERPHPDLTSVPRGLAATTALLRAVEGSGKPVPLWCATRGAVAVDDRDVLTNPLQAQLWGFGRVAALEYPRIWGGLVDLPETPDARAVSGLLDVLAGAEDQVAIRAAGTFARRLARIAPGGDTGAGWTAHGTVLITGGTGALGAELARWFADAGAEHLVLTSRRGLEAPGAPELAAELTDRGTPVTIVACDAADRDALAAVLADIPAETPLTGVVHAAGVMDAGMLDALTLERFEAVLRPKATAALNLHELTRELDLELFVLFSSIAGSLGNAGQANYSAANTFLDALAEHRRAQGLPATATAWGAWADRGMATQSNVADRVSRDGLIPMAPASALAALRQALAQGLTNVTVADVDWTAYAPALTAVRPSPLLADLPEARRVLAAAPESARADASPLGGRLGALSADERERVVLQTVQEEAAKTLGLDSADGIEARRAFRDVGFDSLMSVELRNRLATVTGLALPTTLLFDHPTPSAVTAYLLAEILGTEQTTAVVERTVAALDEPVAIVSMAGRFPGGVKSPEDLWELLAEGRDAISVLPDNRGWNLDRLYHPDPEHPGTSYARGGGFLYEAADFDAEFFGISPREALAMDPQQRLLLEASWEVLERAGLDPETLRGSSTGVFVGTNTQDYRSVLNTGREDVTGHSLTGNSMSVVSGRVSYTYGFEGPAVTVDTACSSSLVALHMAVQSLRSGECSLALAGGVTVMATPETFVEFSRQRGLSEDGRCKPFAAAADGTGWAEGVGLLLVERLSDARRNGHQVLAVVRGSAVNQDGASNGLSAPNGPSQQRVIRQALANAGVEASDVDAVEAHGTGTRLGDPIEAQALLATYGQDRPQDRPLLLGTLKSNIGHTQAAAGVAGVMKMVLALRHGVLPRTLNVDAPTPHVDWTAGAVELLTEPLPWPETDRPWRAGVSAFGVSGTNAHVILEQAEPTEDEAPSVAPATPVPLLLSGKSDRAVRDQAARLLAHLDRAPEARLADLAFTLAGRTAFGHRAAVAADSHETAVRALAALAEGGADGALTTGTAHDGKDAVLFSGQGSQRLGMGRELYDTHPVFAAAFDAVCAALDEHLDRPLRDVVWGEDPEALNQTGHAQAALFAVEVALFRLVESWGVRPEYVAGHSVGEIAAAHVAGVFSLADACALVAARGRLMQALPAGGTMAAIRATEDEVRPRLTDDVAIAAVNGPSSVVVSGAQDAVEAVRAHFAGEGRKTSLLRVSHAFHSPLMDPMLADFRAVAENLTYDEPHLTVVSNVTGAPATPDDLRTPDYWVTHVREAVRFADGIRALHDAGVTRFLELGPDGTLAAMARESLPDETTVVPALRKDRPEEPTLLAALSQLHAQGTAVDWAALFAGTDAHAVDLPTYAFQHRRYWPVPDRTATGDLGAAGLDAAGHPLLSAAVELSDGAGLLFTSRLSLQSHPWLADHAVNGSVLLPGTAFVELAVRAADEAGCDRIEELTLAAPLVLPEHGGVQLQLHVGPADEAGGRPVTIRSRPEGDGDRPWTQHASGVLTPGERAAHAGYDFQAESWPPAGAEPVDLTGLYPQLAASGYDYGPHFQGLRAAWRRGDEVFADVALPDVAEGDASAYGLHPALLDATLHAWALDGLDRGMLPFSWEGVTLHASGAAAVRARIVQHGGDTLSVEVADTSGEPVASIGTLDLRAPATEQLAGAADRIGRDALFRLQWNPVRLPPVGAAESVALLGSLPGAPFDSYPDLAALAEAGQLPGAVVVPVTAAPDDVVEAAHATAAQTLALVQSWLADERFATSRLVFATRGAVDGTDLTGATVWGLVRSAQSEHPGRFGLVDLGPDADPAVLPRALAADEPQLLLRDGAVLAARLERAPVTRARTGAPWDAAGTVLITGGTGGLGRVVARHLVAEHGVRSLLLVSRRGPDAEGVEELVAELGRCGAEVSVVACDVTDRGAVGELVSGHRIGAVVHTAGVLDDGVVGSLTAERLAAVLRPKVDAAWHLHEATKDLDLAAFVLFSSVSGLWGGAGQANYAAGNTFLDALAHHRRTAGLPATSLAWGPWSQDGGMTGTLTDADLQRIARAGMPALSPAEGAALFDAALAADDALVLTVRLDLAALRKQDDVPAVLRGLVRTRVRRSTVAGSAAVAGLVERLSALGTVERREALLDLVRAQVAVVLGHAGPETVDPDRAFQDLGFDSLTAVELRNRLNAATGMRLSSTAVFDYPSAGVLVDFLLDELFGAHDQDAPVLAGPNPLAAADDPVVIVGMSCRYPGGVASPEDLWRLVSEGTDAVSDFPTDRGWDVESLYNPDPEAIGTSYSHSGGFLHEAPEFDPGFFGMSPREALATDSQQRLLLETTWEAIERAGIDPTSLRGSRTGVFAGVMYGDYEQLLVADQFEGYRSNGSAASVASGRVSYTFGFEGPAVTVDTACSSSLVAMHLAAQALRSGECSLALAGGVTVLSTPTMFVEFSRQRGLAADGRCKSFGDGADGVGWGEGVGMLVLERLSDARRNGHRVLAVLRGSAVNQDGASNGLTAPNGPSQQRVIRQALASAGLSAADVDAVEAHGTGTTLGDPIEAQALLATYGQDRSVDRPLWLGSIKSNIGHAQAAAGVAGVIKMVLAMRHGVLPRTLHVDAPSSHVDWSAGAVELLASAVEWPQGEGPRRAGVSSFGVSGTNAHVILEQPEPIADDAAPDVAEEEPGALAWVLSGRSEAALRGQAARLLSHVAGRDARSARDIGHSLVTARASFPHRAVVWGEDREALVLALSALAVGEADAGLVEGTTGAGRTAFLFSGQGSQRLGMGRELYDSQPVFAAAFDAVCAALDEHLDRPLREVVWGEDADLLNQTAYAQAGLFALEVALYRLTEAWGVRADFVAGHSIGEVAAAHVAGVFSLPDACALVAARGRLMQQLPTGGAMVAIRATEEEVLPHLTQDVSIAAVNGPSSVVVSGAEDDVLAVAAHFEGEGRKTTRLRVSHAFHSPLMEPMLDEFRAVVARLSFGAPTLPVVSNLTGRPAEPEQLRQADYWVRHVREAVRFADGVAALHQEGVTRFLELGPDGVLSAMAEESLPDDVVLAPVLRKDRPEETALLGALAHLHVHGAGVDWAALYAGTGARWVDLPTYAFQHERFWPSGRVARSGDVRFAGLDSPAHPLLGAAVELAGSGGLLFTGRLSSSAHPWLADHVVLGSVVVPGTALVELVLRAADEVGCDLLEELTLAAPLVLPASGGGVQVQVWLGEPDESGRRSASVHARETEGPWTLHANGAVTSGARAVAFDVAAWPPPGAQPVDAADCYDALADAGLTYGPVFRGLRAAWKLGADVYAEVSLPEGTDGGTYGLHPALFDAALHAAAAGDGDVTGVPFAWSGVALHASGASHLRVRIRTTANGMSVVLADTSGAPVASVDSLVARPLSAAQVQAADRDSLFTVDWVPVPLTGERIEPGTGPQGEPLRTLADLTGPTVPATVLVAPPADAAGVVESVHRTAAWALETVQAWLAEERFASSRLVFVTRGAVSGADLAAAAVHGLVRSAQSENPQRFGLVDLDGDADRSVLAQALATDEPELLVRGTEVLAPRLARAHAEHPERWDTDGTVLVTGGTGGLGSAVARHLVAAHGVRSLLLVSRRGLTAEGAPELVAELARAGAEAVVEACDVSDAAAVADLISRHEPTAVVHTAGVLDDGVVESLTPERLAGVLRPKVDAAWHLHEATKDLDLAAFVVFSSVAGTVGSPGQGNYAAANAFLDALARHRRAQGLPAASLAWGAWTQDSGMTGALTDVDLRRLARQGMPPLSTEEGLALFDAALGTGEPAPLPVRLDLAVLRAQGEPLPLLRGLIRTRTRRSGAVAAAGLAPRLTGLSTAERRAALLDVVRAQIAAVLGHAGPETVAPDRAFQDLGFDSLTAIELRNVLARATGLRLPATAVFDYPTADALADHLLGELFGADTAAPLAVSALPSLTDDPVVIVGMSCRFPGGVASPEDLWRLVSDGVDAVSDFPTDRGWEIEDTHDPDAEGAIATRSGGFLKDAAQFDPEFFGMSPREALTTDAQQRLLLETTWEALERAGMDPATLRGSRTGVFAGVMYHDYSTLLSGREFEGYQGSGSAGSVASGRVSYTFGFEGPAITVDTACSSSLVALHLAAQSLRQGECSLALAGGVTVMSTPSTFVEFSRQGGLAEDGRCKAFSDGADGVGWGEGVGILVLERLSDARRNGHRILATVRGSAVNQDGASNGLTAPNGPSQQRVIRQALASAGLSAADVDAVEAHGTGTTLGDPIEAQALLATYGQDRSVDRPLWLGSIKSNIGHAQAAAGVAGVIKMVQAMRHGVLPRTLHADAPSSHVDWDSGAVALLTDATEWPQGDGPRRVGVSSFGISGTNAHVILEQPEPVTDEAAPDGTEDGAADAAASVPVLLSGRSEPALRAQAARLLARLADADPGTRVTDVAHALATGRAAFSHRAVILAADREELLRSLSALADGRTEPAVVAHDRARSGRLAFLFSGQGSQRLGMGRELHRTQPVFAEAYDAVCAALDAHLDRPLREVVWGEDAELLNRTGYAQAALFAIEVALYRLVESWGVRPDHLLGHSVGEIAAAHVAGVFSLSDACALVAARGRLMQQLPSGGAMVAIQATEEEALPHVSETVSIAAVNGPSSVVVSGAEGDVLAVAAHFEGEGRKTSRLRVSHAFHSPLMEPMLDEFRTVADGMTYDAPRLPVISNVTGEPATAEELCSAEYWVNHVRAAVRFADGVAALAAQGVTRFLELGPDGALSALAAESAADGSALVPALRKDRPEATAPLTAVARLHAHGVPVDWSAVLAGSGARWVDLPTYAFQHERFWPAGGAARAGDVRSAGLGSTGHPLLGAAVELANSGGRLFTGRLSTSAQPWLADHVVLGSVLVPGTALVELVLRAADEVGCAALEELTLAAPLVLPASGSAVQVQVWMGEPEDEGRRPVSVHAREGEGPWTLHASGAVAPATEPVVAFEAAAWPPQGAEPLDVADCYEDFADAGFAYGPVFRGLRAAWKLDADVYAEVQLPEGTDGAAYALHPALFDAALHAGLLGGGGAAEAGVPFSWSGVSLHASGASRVRVRLRSTDDGTQIALADPTGAPVASVRSLIARPISAGQLQTGDRDALFQVDWTGIHLADEPADSLAVLGKDAHGILDELALQPHADLDDLAEAGVPDIVFAPPAVAPAGTVESVHAAAAWALARVQSWLADERFADARLVFVTRGAVSGADLAGAAVWGLVRSAQAENPGRFGLVDVAEEAEVALLPRALASDEPQLLVRADQVLAPRVARTERPDAPEPATAWNSGTVLITGGTGGLGRVVARHLVAEHGVRSLLLVSRRGPDAEGVEELVAELGRCGAEVSVVACDVTDRGAVGELVSGHRIGAVVHTAGILDDGVVGSLTAERLAAVLRPKVDAAWHLHEATKDLALDAFVVFSSVAGTFGSAGQANYAAGNAFLDALAQHRRERGLPATSLGWGPWSQDSGMTGTLSEADVQRMARSGMPPLSVEEGLALFDAALAADRPAALPVRLDLAALRRQGEVPSLLRGLIRVPGRRAAATADGDAAAAFARRLTGRSTAEGREVVLDAVRGQVAVVLGHTGAAEIDEDRAFLDLGFDSLTAVELRNRLGALTGIRLPATLLFDYPTPAELVDHLHARIAPEAASGPEALLGELERLERAFGGLAVTEEVHEQVAGRLEVLRAKWDALRDAPTATGQQAPRSDADFDFESASDEEVFDLLDNEIGLS</sequence>
<reference evidence="15 16" key="1">
    <citation type="journal article" date="2019" name="Microbiol. Resour. Announc.">
        <title>Draft Genome Sequence of the Most Traditional epsilon-Poly-l-Lysine Producer, Streptomyces albulus NBRC14147.</title>
        <authorList>
            <person name="Yamanaka K."/>
            <person name="Hamano Y."/>
        </authorList>
    </citation>
    <scope>NUCLEOTIDE SEQUENCE [LARGE SCALE GENOMIC DNA]</scope>
    <source>
        <strain evidence="15 16">NBRC 14147</strain>
    </source>
</reference>
<dbReference type="SUPFAM" id="SSF55048">
    <property type="entry name" value="Probable ACP-binding domain of malonyl-CoA ACP transacylase"/>
    <property type="match status" value="4"/>
</dbReference>
<dbReference type="InterPro" id="IPR036291">
    <property type="entry name" value="NAD(P)-bd_dom_sf"/>
</dbReference>
<dbReference type="PROSITE" id="PS50075">
    <property type="entry name" value="CARRIER"/>
    <property type="match status" value="4"/>
</dbReference>
<feature type="active site" description="Proton donor; for dehydratase activity" evidence="9">
    <location>
        <position position="2667"/>
    </location>
</feature>
<keyword evidence="8" id="KW-0012">Acyltransferase</keyword>
<comment type="caution">
    <text evidence="15">The sequence shown here is derived from an EMBL/GenBank/DDBJ whole genome shotgun (WGS) entry which is preliminary data.</text>
</comment>
<feature type="compositionally biased region" description="Basic and acidic residues" evidence="11">
    <location>
        <begin position="2565"/>
        <end position="2575"/>
    </location>
</feature>
<dbReference type="PROSITE" id="PS00606">
    <property type="entry name" value="KS3_1"/>
    <property type="match status" value="4"/>
</dbReference>
<gene>
    <name evidence="15" type="primary">rifB_3</name>
    <name evidence="15" type="ORF">SALB_02206</name>
</gene>
<dbReference type="InterPro" id="IPR049551">
    <property type="entry name" value="PKS_DH_C"/>
</dbReference>
<keyword evidence="10" id="KW-0175">Coiled coil</keyword>
<evidence type="ECO:0000259" key="14">
    <source>
        <dbReference type="PROSITE" id="PS52019"/>
    </source>
</evidence>
<feature type="region of interest" description="C-terminal hotdog fold" evidence="9">
    <location>
        <begin position="6026"/>
        <end position="6160"/>
    </location>
</feature>
<evidence type="ECO:0000256" key="7">
    <source>
        <dbReference type="ARBA" id="ARBA00023268"/>
    </source>
</evidence>
<keyword evidence="4" id="KW-0597">Phosphoprotein</keyword>
<dbReference type="Gene3D" id="3.40.366.10">
    <property type="entry name" value="Malonyl-Coenzyme A Acyl Carrier Protein, domain 2"/>
    <property type="match status" value="4"/>
</dbReference>
<keyword evidence="6" id="KW-0045">Antibiotic biosynthesis</keyword>
<evidence type="ECO:0000313" key="16">
    <source>
        <dbReference type="Proteomes" id="UP000288351"/>
    </source>
</evidence>
<dbReference type="InterPro" id="IPR041618">
    <property type="entry name" value="PKS_DE"/>
</dbReference>
<dbReference type="NCBIfam" id="NF045894">
    <property type="entry name" value="PKS_plus_SDR"/>
    <property type="match status" value="1"/>
</dbReference>
<evidence type="ECO:0000256" key="5">
    <source>
        <dbReference type="ARBA" id="ARBA00022679"/>
    </source>
</evidence>
<dbReference type="InterPro" id="IPR018201">
    <property type="entry name" value="Ketoacyl_synth_AS"/>
</dbReference>
<feature type="domain" description="PKS/mFAS DH" evidence="14">
    <location>
        <begin position="4191"/>
        <end position="4457"/>
    </location>
</feature>
<evidence type="ECO:0000313" key="15">
    <source>
        <dbReference type="EMBL" id="GCB89530.1"/>
    </source>
</evidence>
<dbReference type="PROSITE" id="PS52019">
    <property type="entry name" value="PKS_MFAS_DH"/>
    <property type="match status" value="3"/>
</dbReference>
<dbReference type="CDD" id="cd08956">
    <property type="entry name" value="KR_3_FAS_SDR_x"/>
    <property type="match status" value="3"/>
</dbReference>
<dbReference type="Gene3D" id="6.10.140.1830">
    <property type="match status" value="1"/>
</dbReference>
<dbReference type="InterPro" id="IPR050091">
    <property type="entry name" value="PKS_NRPS_Biosynth_Enz"/>
</dbReference>
<dbReference type="PROSITE" id="PS00012">
    <property type="entry name" value="PHOSPHOPANTETHEINE"/>
    <property type="match status" value="3"/>
</dbReference>
<dbReference type="GO" id="GO:0031177">
    <property type="term" value="F:phosphopantetheine binding"/>
    <property type="evidence" value="ECO:0007669"/>
    <property type="project" value="InterPro"/>
</dbReference>
<name>A0A401QVZ1_STRNR</name>
<dbReference type="InterPro" id="IPR020806">
    <property type="entry name" value="PKS_PP-bd"/>
</dbReference>
<evidence type="ECO:0000256" key="1">
    <source>
        <dbReference type="ARBA" id="ARBA00001957"/>
    </source>
</evidence>
<dbReference type="Pfam" id="PF00698">
    <property type="entry name" value="Acyl_transf_1"/>
    <property type="match status" value="4"/>
</dbReference>
<feature type="domain" description="Carrier" evidence="12">
    <location>
        <begin position="1484"/>
        <end position="1559"/>
    </location>
</feature>
<dbReference type="InterPro" id="IPR055123">
    <property type="entry name" value="SpnB-like_Rossmann"/>
</dbReference>
<dbReference type="InterPro" id="IPR020807">
    <property type="entry name" value="PKS_DH"/>
</dbReference>
<feature type="domain" description="PKS/mFAS DH" evidence="14">
    <location>
        <begin position="5891"/>
        <end position="6160"/>
    </location>
</feature>
<dbReference type="InterPro" id="IPR036299">
    <property type="entry name" value="Polyketide_synth_docking_sf"/>
</dbReference>
<feature type="region of interest" description="N-terminal hotdog fold" evidence="9">
    <location>
        <begin position="2466"/>
        <end position="2590"/>
    </location>
</feature>
<dbReference type="InterPro" id="IPR014031">
    <property type="entry name" value="Ketoacyl_synth_C"/>
</dbReference>
<dbReference type="SMART" id="SM00825">
    <property type="entry name" value="PKS_KS"/>
    <property type="match status" value="4"/>
</dbReference>
<feature type="active site" description="Proton acceptor; for dehydratase activity" evidence="9">
    <location>
        <position position="4223"/>
    </location>
</feature>
<dbReference type="InterPro" id="IPR049552">
    <property type="entry name" value="PKS_DH_N"/>
</dbReference>
<comment type="pathway">
    <text evidence="2">Antibiotic biosynthesis.</text>
</comment>
<dbReference type="Gene3D" id="1.10.1200.10">
    <property type="entry name" value="ACP-like"/>
    <property type="match status" value="4"/>
</dbReference>
<evidence type="ECO:0000259" key="13">
    <source>
        <dbReference type="PROSITE" id="PS52004"/>
    </source>
</evidence>
<dbReference type="InterPro" id="IPR006162">
    <property type="entry name" value="Ppantetheine_attach_site"/>
</dbReference>
<feature type="active site" description="Proton acceptor; for dehydratase activity" evidence="9">
    <location>
        <position position="5923"/>
    </location>
</feature>
<feature type="domain" description="PKS/mFAS DH" evidence="14">
    <location>
        <begin position="2466"/>
        <end position="2741"/>
    </location>
</feature>
<feature type="region of interest" description="Disordered" evidence="11">
    <location>
        <begin position="2551"/>
        <end position="2584"/>
    </location>
</feature>